<reference evidence="2 3" key="1">
    <citation type="submission" date="2017-11" db="EMBL/GenBank/DDBJ databases">
        <title>Genomic Encyclopedia of Archaeal and Bacterial Type Strains, Phase II (KMG-II): From Individual Species to Whole Genera.</title>
        <authorList>
            <person name="Goeker M."/>
        </authorList>
    </citation>
    <scope>NUCLEOTIDE SEQUENCE [LARGE SCALE GENOMIC DNA]</scope>
    <source>
        <strain evidence="2 3">DSM 25625</strain>
    </source>
</reference>
<dbReference type="AlphaFoldDB" id="A0A2M9BWH9"/>
<evidence type="ECO:0000256" key="1">
    <source>
        <dbReference type="SAM" id="Phobius"/>
    </source>
</evidence>
<keyword evidence="3" id="KW-1185">Reference proteome</keyword>
<feature type="transmembrane region" description="Helical" evidence="1">
    <location>
        <begin position="43"/>
        <end position="66"/>
    </location>
</feature>
<comment type="caution">
    <text evidence="2">The sequence shown here is derived from an EMBL/GenBank/DDBJ whole genome shotgun (WGS) entry which is preliminary data.</text>
</comment>
<dbReference type="RefSeq" id="WP_100344877.1">
    <property type="nucleotide sequence ID" value="NZ_PGFB01000003.1"/>
</dbReference>
<dbReference type="EMBL" id="PGFB01000003">
    <property type="protein sequence ID" value="PJJ62301.1"/>
    <property type="molecule type" value="Genomic_DNA"/>
</dbReference>
<feature type="transmembrane region" description="Helical" evidence="1">
    <location>
        <begin position="111"/>
        <end position="134"/>
    </location>
</feature>
<keyword evidence="1" id="KW-0472">Membrane</keyword>
<evidence type="ECO:0000313" key="3">
    <source>
        <dbReference type="Proteomes" id="UP000230161"/>
    </source>
</evidence>
<keyword evidence="1" id="KW-0812">Transmembrane</keyword>
<proteinExistence type="predicted"/>
<keyword evidence="1" id="KW-1133">Transmembrane helix</keyword>
<accession>A0A2M9BWH9</accession>
<feature type="transmembrane region" description="Helical" evidence="1">
    <location>
        <begin position="12"/>
        <end position="31"/>
    </location>
</feature>
<gene>
    <name evidence="2" type="ORF">CLV54_2099</name>
</gene>
<dbReference type="Proteomes" id="UP000230161">
    <property type="component" value="Unassembled WGS sequence"/>
</dbReference>
<protein>
    <submittedName>
        <fullName evidence="2">Uncharacterized protein</fullName>
    </submittedName>
</protein>
<sequence>MSSEEKSVWVQLVLAIVVYGIYLAVVLGQSSDAPLTEVDYAPILLWCIGGSIVASIVITIVVGMFSPKDAGKKDQRDKQIYRFGERTGSWFLVFGALAALVLALVEADHFWIANIIYLAFVLSMILSSIAKIVAYRRGIQSW</sequence>
<evidence type="ECO:0000313" key="2">
    <source>
        <dbReference type="EMBL" id="PJJ62301.1"/>
    </source>
</evidence>
<organism evidence="2 3">
    <name type="scientific">Compostimonas suwonensis</name>
    <dbReference type="NCBI Taxonomy" id="1048394"/>
    <lineage>
        <taxon>Bacteria</taxon>
        <taxon>Bacillati</taxon>
        <taxon>Actinomycetota</taxon>
        <taxon>Actinomycetes</taxon>
        <taxon>Micrococcales</taxon>
        <taxon>Microbacteriaceae</taxon>
        <taxon>Compostimonas</taxon>
    </lineage>
</organism>
<feature type="transmembrane region" description="Helical" evidence="1">
    <location>
        <begin position="87"/>
        <end position="105"/>
    </location>
</feature>
<name>A0A2M9BWH9_9MICO</name>
<dbReference type="OrthoDB" id="4559359at2"/>